<dbReference type="EMBL" id="CP048617">
    <property type="protein sequence ID" value="QIB26245.1"/>
    <property type="molecule type" value="Genomic_DNA"/>
</dbReference>
<evidence type="ECO:0000259" key="1">
    <source>
        <dbReference type="PROSITE" id="PS51480"/>
    </source>
</evidence>
<dbReference type="InterPro" id="IPR048394">
    <property type="entry name" value="FakA-like_M"/>
</dbReference>
<dbReference type="SUPFAM" id="SSF101473">
    <property type="entry name" value="DhaL-like"/>
    <property type="match status" value="1"/>
</dbReference>
<dbReference type="GO" id="GO:0004371">
    <property type="term" value="F:glycerone kinase activity"/>
    <property type="evidence" value="ECO:0007669"/>
    <property type="project" value="InterPro"/>
</dbReference>
<evidence type="ECO:0000313" key="2">
    <source>
        <dbReference type="EMBL" id="QIB26245.1"/>
    </source>
</evidence>
<dbReference type="Pfam" id="PF02734">
    <property type="entry name" value="Dak2"/>
    <property type="match status" value="1"/>
</dbReference>
<dbReference type="InterPro" id="IPR050270">
    <property type="entry name" value="DegV_domain_contain"/>
</dbReference>
<dbReference type="GO" id="GO:0006071">
    <property type="term" value="P:glycerol metabolic process"/>
    <property type="evidence" value="ECO:0007669"/>
    <property type="project" value="InterPro"/>
</dbReference>
<dbReference type="Pfam" id="PF21645">
    <property type="entry name" value="FakA-like_M"/>
    <property type="match status" value="1"/>
</dbReference>
<proteinExistence type="predicted"/>
<dbReference type="Proteomes" id="UP000464452">
    <property type="component" value="Chromosome"/>
</dbReference>
<dbReference type="InterPro" id="IPR036117">
    <property type="entry name" value="DhaL_dom_sf"/>
</dbReference>
<evidence type="ECO:0000313" key="3">
    <source>
        <dbReference type="Proteomes" id="UP000464452"/>
    </source>
</evidence>
<dbReference type="PANTHER" id="PTHR33434:SF4">
    <property type="entry name" value="PHOSPHATASE PROTEIN"/>
    <property type="match status" value="1"/>
</dbReference>
<dbReference type="AlphaFoldDB" id="A0A6P1YDP6"/>
<gene>
    <name evidence="2" type="ORF">G3A45_02315</name>
</gene>
<dbReference type="Pfam" id="PF13684">
    <property type="entry name" value="FakA-like_C"/>
    <property type="match status" value="1"/>
</dbReference>
<protein>
    <submittedName>
        <fullName evidence="2">DAK2 domain-containing protein</fullName>
    </submittedName>
</protein>
<dbReference type="PROSITE" id="PS51480">
    <property type="entry name" value="DHAL"/>
    <property type="match status" value="1"/>
</dbReference>
<accession>A0A6P1YDP6</accession>
<dbReference type="NCBIfam" id="TIGR03599">
    <property type="entry name" value="YloV"/>
    <property type="match status" value="1"/>
</dbReference>
<reference evidence="2 3" key="1">
    <citation type="submission" date="2020-02" db="EMBL/GenBank/DDBJ databases">
        <title>Thermophilic hydrogen producing bacteria, Caloranaerobacter azorensis.</title>
        <authorList>
            <person name="Baek K."/>
        </authorList>
    </citation>
    <scope>NUCLEOTIDE SEQUENCE [LARGE SCALE GENOMIC DNA]</scope>
    <source>
        <strain evidence="2 3">T3-1</strain>
    </source>
</reference>
<dbReference type="Gene3D" id="1.25.40.340">
    <property type="match status" value="1"/>
</dbReference>
<sequence length="539" mass="59308">MKIEYIDGVLLKNIFIGTANTLEKNKQVVDSLNVFPVPDGDTGTNMSLTMQSAIKQVKSLNSEKIEDIAKAASNGSLMGARGNSGVILSQLFRGFANGLKGVERIDVEILAKAFKLASDTAYKAVMKPIEGTILTVARECAEKAAEIAVKENDIIKFLEEVIRHGEMTLQKTPEMLPVLKQAGVVDAGGKGLLYILLGALDVITIGDSVLLEEDTEVEAENSVNIERADEDIKFGYCTEFIINSKNVDVDRFKQEIMELGDSLLVVNNDEVTKVHIHTNNPGIVLEKALAIGELINVKIDNMRYQHKNKIIEEEKAVELNRKKYGFIAVAMGEGIANVFKDLNVDFVIHGGQTMNPSTEDILKAVESINAEHIIILPNNSNIILAANQAKELSNANIEVLPTKSIPQGISAILNFDEELELEENINNMMESIKSVKTGQVTFAVRDTVVNDIEIKKDDIIGIGEGEIKSVGNDITEVSINLLKDIVDEDNDLITLYFGEDISEEEAEELAEIIEDEIEDCDVEVVYGGQPLYYYIFSIE</sequence>
<dbReference type="InterPro" id="IPR033470">
    <property type="entry name" value="FakA-like_C"/>
</dbReference>
<dbReference type="InterPro" id="IPR004007">
    <property type="entry name" value="DhaL_dom"/>
</dbReference>
<dbReference type="RefSeq" id="WP_163234373.1">
    <property type="nucleotide sequence ID" value="NZ_CP048617.1"/>
</dbReference>
<name>A0A6P1YDP6_9FIRM</name>
<organism evidence="2 3">
    <name type="scientific">Caloranaerobacter azorensis</name>
    <dbReference type="NCBI Taxonomy" id="116090"/>
    <lineage>
        <taxon>Bacteria</taxon>
        <taxon>Bacillati</taxon>
        <taxon>Bacillota</taxon>
        <taxon>Tissierellia</taxon>
        <taxon>Tissierellales</taxon>
        <taxon>Thermohalobacteraceae</taxon>
        <taxon>Caloranaerobacter</taxon>
    </lineage>
</organism>
<dbReference type="InterPro" id="IPR019986">
    <property type="entry name" value="YloV-like"/>
</dbReference>
<dbReference type="KEGG" id="cazo:G3A45_02315"/>
<feature type="domain" description="DhaL" evidence="1">
    <location>
        <begin position="9"/>
        <end position="201"/>
    </location>
</feature>
<dbReference type="PANTHER" id="PTHR33434">
    <property type="entry name" value="DEGV DOMAIN-CONTAINING PROTEIN DR_1986-RELATED"/>
    <property type="match status" value="1"/>
</dbReference>
<dbReference type="SMART" id="SM01120">
    <property type="entry name" value="Dak2"/>
    <property type="match status" value="1"/>
</dbReference>
<dbReference type="SMART" id="SM01121">
    <property type="entry name" value="Dak1_2"/>
    <property type="match status" value="1"/>
</dbReference>